<dbReference type="InterPro" id="IPR011066">
    <property type="entry name" value="MscS_channel_C_sf"/>
</dbReference>
<evidence type="ECO:0000256" key="3">
    <source>
        <dbReference type="ARBA" id="ARBA00022475"/>
    </source>
</evidence>
<feature type="transmembrane region" description="Helical" evidence="7">
    <location>
        <begin position="62"/>
        <end position="84"/>
    </location>
</feature>
<keyword evidence="12" id="KW-1185">Reference proteome</keyword>
<dbReference type="EMBL" id="JBIWXY010000001">
    <property type="protein sequence ID" value="MFJ5446222.1"/>
    <property type="molecule type" value="Genomic_DNA"/>
</dbReference>
<dbReference type="Gene3D" id="1.10.287.1260">
    <property type="match status" value="1"/>
</dbReference>
<dbReference type="Gene3D" id="3.30.70.100">
    <property type="match status" value="1"/>
</dbReference>
<dbReference type="SUPFAM" id="SSF50182">
    <property type="entry name" value="Sm-like ribonucleoproteins"/>
    <property type="match status" value="1"/>
</dbReference>
<dbReference type="Pfam" id="PF21082">
    <property type="entry name" value="MS_channel_3rd"/>
    <property type="match status" value="1"/>
</dbReference>
<dbReference type="InterPro" id="IPR010920">
    <property type="entry name" value="LSM_dom_sf"/>
</dbReference>
<evidence type="ECO:0000256" key="5">
    <source>
        <dbReference type="ARBA" id="ARBA00022989"/>
    </source>
</evidence>
<dbReference type="PANTHER" id="PTHR30347">
    <property type="entry name" value="POTASSIUM CHANNEL RELATED"/>
    <property type="match status" value="1"/>
</dbReference>
<evidence type="ECO:0000256" key="6">
    <source>
        <dbReference type="ARBA" id="ARBA00023136"/>
    </source>
</evidence>
<feature type="transmembrane region" description="Helical" evidence="7">
    <location>
        <begin position="203"/>
        <end position="222"/>
    </location>
</feature>
<dbReference type="PANTHER" id="PTHR30347:SF1">
    <property type="entry name" value="MECHANOSENSITIVE CHANNEL MSCK"/>
    <property type="match status" value="1"/>
</dbReference>
<dbReference type="InterPro" id="IPR011014">
    <property type="entry name" value="MscS_channel_TM-2"/>
</dbReference>
<feature type="transmembrane region" description="Helical" evidence="7">
    <location>
        <begin position="160"/>
        <end position="182"/>
    </location>
</feature>
<evidence type="ECO:0000256" key="4">
    <source>
        <dbReference type="ARBA" id="ARBA00022692"/>
    </source>
</evidence>
<dbReference type="Gene3D" id="2.30.30.60">
    <property type="match status" value="1"/>
</dbReference>
<feature type="transmembrane region" description="Helical" evidence="7">
    <location>
        <begin position="90"/>
        <end position="112"/>
    </location>
</feature>
<dbReference type="InterPro" id="IPR049142">
    <property type="entry name" value="MS_channel_1st"/>
</dbReference>
<gene>
    <name evidence="11" type="ORF">ACIKP9_08270</name>
</gene>
<proteinExistence type="inferred from homology"/>
<feature type="domain" description="Mechanosensitive ion channel transmembrane helices 2/3" evidence="10">
    <location>
        <begin position="206"/>
        <end position="247"/>
    </location>
</feature>
<accession>A0ABW8GLF8</accession>
<evidence type="ECO:0000256" key="2">
    <source>
        <dbReference type="ARBA" id="ARBA00008017"/>
    </source>
</evidence>
<dbReference type="Proteomes" id="UP001617669">
    <property type="component" value="Unassembled WGS sequence"/>
</dbReference>
<comment type="subcellular location">
    <subcellularLocation>
        <location evidence="1">Cell membrane</location>
        <topology evidence="1">Multi-pass membrane protein</topology>
    </subcellularLocation>
</comment>
<comment type="caution">
    <text evidence="11">The sequence shown here is derived from an EMBL/GenBank/DDBJ whole genome shotgun (WGS) entry which is preliminary data.</text>
</comment>
<evidence type="ECO:0000259" key="8">
    <source>
        <dbReference type="Pfam" id="PF00924"/>
    </source>
</evidence>
<comment type="similarity">
    <text evidence="2">Belongs to the MscS (TC 1.A.23) family.</text>
</comment>
<evidence type="ECO:0000256" key="1">
    <source>
        <dbReference type="ARBA" id="ARBA00004651"/>
    </source>
</evidence>
<feature type="domain" description="Mechanosensitive ion channel MscS C-terminal" evidence="9">
    <location>
        <begin position="323"/>
        <end position="406"/>
    </location>
</feature>
<organism evidence="11 12">
    <name type="scientific">Methylobacillus methanolivorans</name>
    <dbReference type="NCBI Taxonomy" id="1848927"/>
    <lineage>
        <taxon>Bacteria</taxon>
        <taxon>Pseudomonadati</taxon>
        <taxon>Pseudomonadota</taxon>
        <taxon>Betaproteobacteria</taxon>
        <taxon>Nitrosomonadales</taxon>
        <taxon>Methylophilaceae</taxon>
        <taxon>Methylobacillus</taxon>
    </lineage>
</organism>
<protein>
    <submittedName>
        <fullName evidence="11">Mechanosensitive ion channel family protein</fullName>
    </submittedName>
</protein>
<reference evidence="11 12" key="1">
    <citation type="submission" date="2024-11" db="EMBL/GenBank/DDBJ databases">
        <authorList>
            <person name="Kaparullina E.N."/>
            <person name="Delegan Y.A."/>
            <person name="Doronina N.V."/>
        </authorList>
    </citation>
    <scope>NUCLEOTIDE SEQUENCE [LARGE SCALE GENOMIC DNA]</scope>
    <source>
        <strain evidence="11 12">7sh_L</strain>
    </source>
</reference>
<keyword evidence="4 7" id="KW-0812">Transmembrane</keyword>
<name>A0ABW8GLF8_9PROT</name>
<dbReference type="InterPro" id="IPR052702">
    <property type="entry name" value="MscS-like_channel"/>
</dbReference>
<evidence type="ECO:0000259" key="9">
    <source>
        <dbReference type="Pfam" id="PF21082"/>
    </source>
</evidence>
<dbReference type="InterPro" id="IPR006685">
    <property type="entry name" value="MscS_channel_2nd"/>
</dbReference>
<keyword evidence="3" id="KW-1003">Cell membrane</keyword>
<dbReference type="InterPro" id="IPR023408">
    <property type="entry name" value="MscS_beta-dom_sf"/>
</dbReference>
<evidence type="ECO:0000256" key="7">
    <source>
        <dbReference type="SAM" id="Phobius"/>
    </source>
</evidence>
<feature type="transmembrane region" description="Helical" evidence="7">
    <location>
        <begin position="228"/>
        <end position="246"/>
    </location>
</feature>
<dbReference type="Pfam" id="PF00924">
    <property type="entry name" value="MS_channel_2nd"/>
    <property type="match status" value="1"/>
</dbReference>
<evidence type="ECO:0000259" key="10">
    <source>
        <dbReference type="Pfam" id="PF21088"/>
    </source>
</evidence>
<evidence type="ECO:0000313" key="12">
    <source>
        <dbReference type="Proteomes" id="UP001617669"/>
    </source>
</evidence>
<dbReference type="SUPFAM" id="SSF82689">
    <property type="entry name" value="Mechanosensitive channel protein MscS (YggB), C-terminal domain"/>
    <property type="match status" value="1"/>
</dbReference>
<dbReference type="InterPro" id="IPR006686">
    <property type="entry name" value="MscS_channel_CS"/>
</dbReference>
<feature type="transmembrane region" description="Helical" evidence="7">
    <location>
        <begin position="20"/>
        <end position="41"/>
    </location>
</feature>
<evidence type="ECO:0000313" key="11">
    <source>
        <dbReference type="EMBL" id="MFJ5446222.1"/>
    </source>
</evidence>
<keyword evidence="5 7" id="KW-1133">Transmembrane helix</keyword>
<dbReference type="InterPro" id="IPR049278">
    <property type="entry name" value="MS_channel_C"/>
</dbReference>
<keyword evidence="6 7" id="KW-0472">Membrane</keyword>
<dbReference type="SUPFAM" id="SSF82861">
    <property type="entry name" value="Mechanosensitive channel protein MscS (YggB), transmembrane region"/>
    <property type="match status" value="1"/>
</dbReference>
<feature type="domain" description="Mechanosensitive ion channel MscS" evidence="8">
    <location>
        <begin position="249"/>
        <end position="314"/>
    </location>
</feature>
<dbReference type="RefSeq" id="WP_400881386.1">
    <property type="nucleotide sequence ID" value="NZ_JBIWXY010000001.1"/>
</dbReference>
<sequence>MNNTIFTVWQELVDDFSSAAMLWQVGIILGSLLIAWSINSLQRARLANSNVHQAAIEGLTRVLFPISSLLMVWLGQLVISHWYNANLLELASRLLIAMAVIRLAVYVLRYVFSPSGWLRATENVFSTVVWLILVLHVTGLLPDIIAALDSVRFNIGKSAVSLWLVIQGLFTVLVTVFIALWLSRLIENKLMQATNININMRVVINKVIRIAFVFIAVLVALSAVGLDITLLSVFGGALGVGLGFGLQKIASNYVSGFIILLDESMSLGDFVTIGSYYGSVQELRSRYMVLRQLDGTDVIIPNETLITSAVVNHTATRRRVKIALPIQVGYDTDLRATLELMKEVAGRHPRVMKEPAPDAKLVGFGESGIDLNLTVWVPDPENGAGDIPSTVYLNLWDEFKARGISIPFPQREVHVFGHGISTEQVGDALDGAVN</sequence>
<feature type="transmembrane region" description="Helical" evidence="7">
    <location>
        <begin position="124"/>
        <end position="148"/>
    </location>
</feature>
<dbReference type="PROSITE" id="PS01246">
    <property type="entry name" value="UPF0003"/>
    <property type="match status" value="1"/>
</dbReference>
<dbReference type="Pfam" id="PF21088">
    <property type="entry name" value="MS_channel_1st"/>
    <property type="match status" value="1"/>
</dbReference>